<dbReference type="AlphaFoldDB" id="A0A3B0SJY6"/>
<dbReference type="SUPFAM" id="SSF117074">
    <property type="entry name" value="Hypothetical protein PA1324"/>
    <property type="match status" value="1"/>
</dbReference>
<sequence length="74" mass="7428">MWFSGKRLAIASAILMVVTSVNPVFAQVADASISGTAWDDVNGDGVLDVNEAGLDSVGLSLLDAGGSSIATTTT</sequence>
<reference evidence="1" key="1">
    <citation type="submission" date="2018-06" db="EMBL/GenBank/DDBJ databases">
        <authorList>
            <person name="Zhirakovskaya E."/>
        </authorList>
    </citation>
    <scope>NUCLEOTIDE SEQUENCE</scope>
</reference>
<proteinExistence type="predicted"/>
<organism evidence="1">
    <name type="scientific">hydrothermal vent metagenome</name>
    <dbReference type="NCBI Taxonomy" id="652676"/>
    <lineage>
        <taxon>unclassified sequences</taxon>
        <taxon>metagenomes</taxon>
        <taxon>ecological metagenomes</taxon>
    </lineage>
</organism>
<dbReference type="EMBL" id="UOEK01000239">
    <property type="protein sequence ID" value="VAW02682.1"/>
    <property type="molecule type" value="Genomic_DNA"/>
</dbReference>
<evidence type="ECO:0000313" key="1">
    <source>
        <dbReference type="EMBL" id="VAW02682.1"/>
    </source>
</evidence>
<gene>
    <name evidence="1" type="ORF">MNBD_ACTINO02-829</name>
</gene>
<accession>A0A3B0SJY6</accession>
<feature type="non-terminal residue" evidence="1">
    <location>
        <position position="74"/>
    </location>
</feature>
<dbReference type="Gene3D" id="2.60.40.10">
    <property type="entry name" value="Immunoglobulins"/>
    <property type="match status" value="1"/>
</dbReference>
<name>A0A3B0SJY6_9ZZZZ</name>
<protein>
    <submittedName>
        <fullName evidence="1">Uncharacterized protein</fullName>
    </submittedName>
</protein>
<dbReference type="InterPro" id="IPR013783">
    <property type="entry name" value="Ig-like_fold"/>
</dbReference>